<evidence type="ECO:0000313" key="1">
    <source>
        <dbReference type="EMBL" id="MCI17520.1"/>
    </source>
</evidence>
<keyword evidence="2" id="KW-1185">Reference proteome</keyword>
<dbReference type="EMBL" id="LXQA010105783">
    <property type="protein sequence ID" value="MCI17520.1"/>
    <property type="molecule type" value="Genomic_DNA"/>
</dbReference>
<dbReference type="AlphaFoldDB" id="A0A392Q1C9"/>
<reference evidence="1 2" key="1">
    <citation type="journal article" date="2018" name="Front. Plant Sci.">
        <title>Red Clover (Trifolium pratense) and Zigzag Clover (T. medium) - A Picture of Genomic Similarities and Differences.</title>
        <authorList>
            <person name="Dluhosova J."/>
            <person name="Istvanek J."/>
            <person name="Nedelnik J."/>
            <person name="Repkova J."/>
        </authorList>
    </citation>
    <scope>NUCLEOTIDE SEQUENCE [LARGE SCALE GENOMIC DNA]</scope>
    <source>
        <strain evidence="2">cv. 10/8</strain>
        <tissue evidence="1">Leaf</tissue>
    </source>
</reference>
<evidence type="ECO:0000313" key="2">
    <source>
        <dbReference type="Proteomes" id="UP000265520"/>
    </source>
</evidence>
<feature type="non-terminal residue" evidence="1">
    <location>
        <position position="34"/>
    </location>
</feature>
<proteinExistence type="predicted"/>
<dbReference type="Proteomes" id="UP000265520">
    <property type="component" value="Unassembled WGS sequence"/>
</dbReference>
<comment type="caution">
    <text evidence="1">The sequence shown here is derived from an EMBL/GenBank/DDBJ whole genome shotgun (WGS) entry which is preliminary data.</text>
</comment>
<organism evidence="1 2">
    <name type="scientific">Trifolium medium</name>
    <dbReference type="NCBI Taxonomy" id="97028"/>
    <lineage>
        <taxon>Eukaryota</taxon>
        <taxon>Viridiplantae</taxon>
        <taxon>Streptophyta</taxon>
        <taxon>Embryophyta</taxon>
        <taxon>Tracheophyta</taxon>
        <taxon>Spermatophyta</taxon>
        <taxon>Magnoliopsida</taxon>
        <taxon>eudicotyledons</taxon>
        <taxon>Gunneridae</taxon>
        <taxon>Pentapetalae</taxon>
        <taxon>rosids</taxon>
        <taxon>fabids</taxon>
        <taxon>Fabales</taxon>
        <taxon>Fabaceae</taxon>
        <taxon>Papilionoideae</taxon>
        <taxon>50 kb inversion clade</taxon>
        <taxon>NPAAA clade</taxon>
        <taxon>Hologalegina</taxon>
        <taxon>IRL clade</taxon>
        <taxon>Trifolieae</taxon>
        <taxon>Trifolium</taxon>
    </lineage>
</organism>
<name>A0A392Q1C9_9FABA</name>
<protein>
    <submittedName>
        <fullName evidence="1">Uncharacterized protein</fullName>
    </submittedName>
</protein>
<sequence length="34" mass="4220">MRAKETRIGDEEDDDIGVMVWWVLERFQFEMMKK</sequence>
<accession>A0A392Q1C9</accession>